<name>A0A158KWE1_9BURK</name>
<gene>
    <name evidence="3" type="ORF">AWB74_07298</name>
</gene>
<protein>
    <submittedName>
        <fullName evidence="3">GCN5-related N-acetyltransferase</fullName>
    </submittedName>
</protein>
<dbReference type="GO" id="GO:0008080">
    <property type="term" value="F:N-acetyltransferase activity"/>
    <property type="evidence" value="ECO:0007669"/>
    <property type="project" value="InterPro"/>
</dbReference>
<dbReference type="NCBIfam" id="NF040501">
    <property type="entry name" value="resist_ArsN2"/>
    <property type="match status" value="1"/>
</dbReference>
<evidence type="ECO:0000256" key="1">
    <source>
        <dbReference type="ARBA" id="ARBA00022679"/>
    </source>
</evidence>
<keyword evidence="4" id="KW-1185">Reference proteome</keyword>
<dbReference type="InterPro" id="IPR000182">
    <property type="entry name" value="GNAT_dom"/>
</dbReference>
<dbReference type="AlphaFoldDB" id="A0A158KWE1"/>
<dbReference type="Gene3D" id="3.40.630.30">
    <property type="match status" value="1"/>
</dbReference>
<dbReference type="Proteomes" id="UP000055019">
    <property type="component" value="Unassembled WGS sequence"/>
</dbReference>
<evidence type="ECO:0000313" key="4">
    <source>
        <dbReference type="Proteomes" id="UP000055019"/>
    </source>
</evidence>
<dbReference type="Pfam" id="PF13508">
    <property type="entry name" value="Acetyltransf_7"/>
    <property type="match status" value="1"/>
</dbReference>
<dbReference type="EMBL" id="FCOM02000060">
    <property type="protein sequence ID" value="SAL85424.1"/>
    <property type="molecule type" value="Genomic_DNA"/>
</dbReference>
<evidence type="ECO:0000259" key="2">
    <source>
        <dbReference type="PROSITE" id="PS51186"/>
    </source>
</evidence>
<feature type="domain" description="N-acetyltransferase" evidence="2">
    <location>
        <begin position="1"/>
        <end position="130"/>
    </location>
</feature>
<reference evidence="3" key="1">
    <citation type="submission" date="2016-01" db="EMBL/GenBank/DDBJ databases">
        <authorList>
            <person name="Peeters C."/>
        </authorList>
    </citation>
    <scope>NUCLEOTIDE SEQUENCE [LARGE SCALE GENOMIC DNA]</scope>
    <source>
        <strain evidence="3">LMG 29317</strain>
    </source>
</reference>
<keyword evidence="1" id="KW-0808">Transferase</keyword>
<dbReference type="SUPFAM" id="SSF55729">
    <property type="entry name" value="Acyl-CoA N-acyltransferases (Nat)"/>
    <property type="match status" value="1"/>
</dbReference>
<organism evidence="3 4">
    <name type="scientific">Caballeronia arvi</name>
    <dbReference type="NCBI Taxonomy" id="1777135"/>
    <lineage>
        <taxon>Bacteria</taxon>
        <taxon>Pseudomonadati</taxon>
        <taxon>Pseudomonadota</taxon>
        <taxon>Betaproteobacteria</taxon>
        <taxon>Burkholderiales</taxon>
        <taxon>Burkholderiaceae</taxon>
        <taxon>Caballeronia</taxon>
    </lineage>
</organism>
<evidence type="ECO:0000313" key="3">
    <source>
        <dbReference type="EMBL" id="SAL85424.1"/>
    </source>
</evidence>
<dbReference type="PANTHER" id="PTHR13947">
    <property type="entry name" value="GNAT FAMILY N-ACETYLTRANSFERASE"/>
    <property type="match status" value="1"/>
</dbReference>
<dbReference type="InterPro" id="IPR050769">
    <property type="entry name" value="NAT_camello-type"/>
</dbReference>
<dbReference type="PROSITE" id="PS51186">
    <property type="entry name" value="GNAT"/>
    <property type="match status" value="1"/>
</dbReference>
<dbReference type="PANTHER" id="PTHR13947:SF37">
    <property type="entry name" value="LD18367P"/>
    <property type="match status" value="1"/>
</dbReference>
<accession>A0A158KWE1</accession>
<comment type="caution">
    <text evidence="3">The sequence shown here is derived from an EMBL/GenBank/DDBJ whole genome shotgun (WGS) entry which is preliminary data.</text>
</comment>
<proteinExistence type="predicted"/>
<sequence>MNLRPAEPGDLHAIRDLVAQRGLPTSDLQSNLMEGFLVAVNDAEEVVGCVGVQRFGKSALVRSLAVSPSNEKLGLGRLLLLTLEKSCFAQGVCELWLLTMNAAGFFTAAGYAPTDKDAAPAALQFTEQFASICPASARCLMKRLGPS</sequence>
<dbReference type="InterPro" id="IPR016181">
    <property type="entry name" value="Acyl_CoA_acyltransferase"/>
</dbReference>